<evidence type="ECO:0000313" key="1">
    <source>
        <dbReference type="EMBL" id="KGN48336.1"/>
    </source>
</evidence>
<name>A0A0A0KKQ8_CUCSA</name>
<keyword evidence="2" id="KW-1185">Reference proteome</keyword>
<reference evidence="1 2" key="3">
    <citation type="journal article" date="2010" name="BMC Genomics">
        <title>Transcriptome sequencing and comparative analysis of cucumber flowers with different sex types.</title>
        <authorList>
            <person name="Guo S."/>
            <person name="Zheng Y."/>
            <person name="Joung J.G."/>
            <person name="Liu S."/>
            <person name="Zhang Z."/>
            <person name="Crasta O.R."/>
            <person name="Sobral B.W."/>
            <person name="Xu Y."/>
            <person name="Huang S."/>
            <person name="Fei Z."/>
        </authorList>
    </citation>
    <scope>NUCLEOTIDE SEQUENCE [LARGE SCALE GENOMIC DNA]</scope>
    <source>
        <strain evidence="2">cv. 9930</strain>
    </source>
</reference>
<dbReference type="Gramene" id="KGN48336">
    <property type="protein sequence ID" value="KGN48336"/>
    <property type="gene ID" value="Csa_6G483230"/>
</dbReference>
<reference evidence="1 2" key="1">
    <citation type="journal article" date="2009" name="Nat. Genet.">
        <title>The genome of the cucumber, Cucumis sativus L.</title>
        <authorList>
            <person name="Huang S."/>
            <person name="Li R."/>
            <person name="Zhang Z."/>
            <person name="Li L."/>
            <person name="Gu X."/>
            <person name="Fan W."/>
            <person name="Lucas W.J."/>
            <person name="Wang X."/>
            <person name="Xie B."/>
            <person name="Ni P."/>
            <person name="Ren Y."/>
            <person name="Zhu H."/>
            <person name="Li J."/>
            <person name="Lin K."/>
            <person name="Jin W."/>
            <person name="Fei Z."/>
            <person name="Li G."/>
            <person name="Staub J."/>
            <person name="Kilian A."/>
            <person name="van der Vossen E.A."/>
            <person name="Wu Y."/>
            <person name="Guo J."/>
            <person name="He J."/>
            <person name="Jia Z."/>
            <person name="Ren Y."/>
            <person name="Tian G."/>
            <person name="Lu Y."/>
            <person name="Ruan J."/>
            <person name="Qian W."/>
            <person name="Wang M."/>
            <person name="Huang Q."/>
            <person name="Li B."/>
            <person name="Xuan Z."/>
            <person name="Cao J."/>
            <person name="Asan"/>
            <person name="Wu Z."/>
            <person name="Zhang J."/>
            <person name="Cai Q."/>
            <person name="Bai Y."/>
            <person name="Zhao B."/>
            <person name="Han Y."/>
            <person name="Li Y."/>
            <person name="Li X."/>
            <person name="Wang S."/>
            <person name="Shi Q."/>
            <person name="Liu S."/>
            <person name="Cho W.K."/>
            <person name="Kim J.Y."/>
            <person name="Xu Y."/>
            <person name="Heller-Uszynska K."/>
            <person name="Miao H."/>
            <person name="Cheng Z."/>
            <person name="Zhang S."/>
            <person name="Wu J."/>
            <person name="Yang Y."/>
            <person name="Kang H."/>
            <person name="Li M."/>
            <person name="Liang H."/>
            <person name="Ren X."/>
            <person name="Shi Z."/>
            <person name="Wen M."/>
            <person name="Jian M."/>
            <person name="Yang H."/>
            <person name="Zhang G."/>
            <person name="Yang Z."/>
            <person name="Chen R."/>
            <person name="Liu S."/>
            <person name="Li J."/>
            <person name="Ma L."/>
            <person name="Liu H."/>
            <person name="Zhou Y."/>
            <person name="Zhao J."/>
            <person name="Fang X."/>
            <person name="Li G."/>
            <person name="Fang L."/>
            <person name="Li Y."/>
            <person name="Liu D."/>
            <person name="Zheng H."/>
            <person name="Zhang Y."/>
            <person name="Qin N."/>
            <person name="Li Z."/>
            <person name="Yang G."/>
            <person name="Yang S."/>
            <person name="Bolund L."/>
            <person name="Kristiansen K."/>
            <person name="Zheng H."/>
            <person name="Li S."/>
            <person name="Zhang X."/>
            <person name="Yang H."/>
            <person name="Wang J."/>
            <person name="Sun R."/>
            <person name="Zhang B."/>
            <person name="Jiang S."/>
            <person name="Wang J."/>
            <person name="Du Y."/>
            <person name="Li S."/>
        </authorList>
    </citation>
    <scope>NUCLEOTIDE SEQUENCE [LARGE SCALE GENOMIC DNA]</scope>
    <source>
        <strain evidence="2">cv. 9930</strain>
    </source>
</reference>
<dbReference type="AlphaFoldDB" id="A0A0A0KKQ8"/>
<gene>
    <name evidence="1" type="ORF">Csa_6G483230</name>
</gene>
<accession>A0A0A0KKQ8</accession>
<dbReference type="Proteomes" id="UP000029981">
    <property type="component" value="Chromosome 6"/>
</dbReference>
<reference evidence="1 2" key="4">
    <citation type="journal article" date="2011" name="BMC Genomics">
        <title>RNA-Seq improves annotation of protein-coding genes in the cucumber genome.</title>
        <authorList>
            <person name="Li Z."/>
            <person name="Zhang Z."/>
            <person name="Yan P."/>
            <person name="Huang S."/>
            <person name="Fei Z."/>
            <person name="Lin K."/>
        </authorList>
    </citation>
    <scope>NUCLEOTIDE SEQUENCE [LARGE SCALE GENOMIC DNA]</scope>
    <source>
        <strain evidence="2">cv. 9930</strain>
    </source>
</reference>
<protein>
    <submittedName>
        <fullName evidence="1">Uncharacterized protein</fullName>
    </submittedName>
</protein>
<sequence length="106" mass="11626">MTLGIGIGGGLQIVPLDLSDNTLCDLLVQHVIKHCQSVLQIDATFEGFIDGSIEIGLNGKTYILKLKLKVRIGDAYVVKIVLVKLFFPFVGFPSVVSFEYLEEISI</sequence>
<proteinExistence type="predicted"/>
<reference evidence="1 2" key="2">
    <citation type="journal article" date="2009" name="PLoS ONE">
        <title>An integrated genetic and cytogenetic map of the cucumber genome.</title>
        <authorList>
            <person name="Ren Y."/>
            <person name="Zhang Z."/>
            <person name="Liu J."/>
            <person name="Staub J.E."/>
            <person name="Han Y."/>
            <person name="Cheng Z."/>
            <person name="Li X."/>
            <person name="Lu J."/>
            <person name="Miao H."/>
            <person name="Kang H."/>
            <person name="Xie B."/>
            <person name="Gu X."/>
            <person name="Wang X."/>
            <person name="Du Y."/>
            <person name="Jin W."/>
            <person name="Huang S."/>
        </authorList>
    </citation>
    <scope>NUCLEOTIDE SEQUENCE [LARGE SCALE GENOMIC DNA]</scope>
    <source>
        <strain evidence="2">cv. 9930</strain>
    </source>
</reference>
<evidence type="ECO:0000313" key="2">
    <source>
        <dbReference type="Proteomes" id="UP000029981"/>
    </source>
</evidence>
<organism evidence="1 2">
    <name type="scientific">Cucumis sativus</name>
    <name type="common">Cucumber</name>
    <dbReference type="NCBI Taxonomy" id="3659"/>
    <lineage>
        <taxon>Eukaryota</taxon>
        <taxon>Viridiplantae</taxon>
        <taxon>Streptophyta</taxon>
        <taxon>Embryophyta</taxon>
        <taxon>Tracheophyta</taxon>
        <taxon>Spermatophyta</taxon>
        <taxon>Magnoliopsida</taxon>
        <taxon>eudicotyledons</taxon>
        <taxon>Gunneridae</taxon>
        <taxon>Pentapetalae</taxon>
        <taxon>rosids</taxon>
        <taxon>fabids</taxon>
        <taxon>Cucurbitales</taxon>
        <taxon>Cucurbitaceae</taxon>
        <taxon>Benincaseae</taxon>
        <taxon>Cucumis</taxon>
    </lineage>
</organism>
<dbReference type="EMBL" id="CM002927">
    <property type="protein sequence ID" value="KGN48336.1"/>
    <property type="molecule type" value="Genomic_DNA"/>
</dbReference>